<sequence>MFDVEDRILELEERLDAALNLHHLLDDRVKAIAAEVSLIPTSEDDYDDDNAVVEYLEDPDIEDAGANVDDLGVESGVGDESLEADWPAAPGLYYIESHQGDGGGRYNGPARYFGPYFIPMSYVDGGRWTISQSVGWRLTTCDEMVALPRFAVEDLVRAARSVSLLRTRDNQRLMTAVESILDIADGQELR</sequence>
<accession>A0A923E4T9</accession>
<dbReference type="Proteomes" id="UP000617426">
    <property type="component" value="Unassembled WGS sequence"/>
</dbReference>
<comment type="caution">
    <text evidence="1">The sequence shown here is derived from an EMBL/GenBank/DDBJ whole genome shotgun (WGS) entry which is preliminary data.</text>
</comment>
<proteinExistence type="predicted"/>
<evidence type="ECO:0000313" key="2">
    <source>
        <dbReference type="Proteomes" id="UP000617426"/>
    </source>
</evidence>
<organism evidence="1 2">
    <name type="scientific">Schaalia hyovaginalis</name>
    <dbReference type="NCBI Taxonomy" id="29316"/>
    <lineage>
        <taxon>Bacteria</taxon>
        <taxon>Bacillati</taxon>
        <taxon>Actinomycetota</taxon>
        <taxon>Actinomycetes</taxon>
        <taxon>Actinomycetales</taxon>
        <taxon>Actinomycetaceae</taxon>
        <taxon>Schaalia</taxon>
    </lineage>
</organism>
<name>A0A923E4T9_9ACTO</name>
<dbReference type="AlphaFoldDB" id="A0A923E4T9"/>
<dbReference type="RefSeq" id="WP_184451349.1">
    <property type="nucleotide sequence ID" value="NZ_JACHMK010000001.1"/>
</dbReference>
<keyword evidence="2" id="KW-1185">Reference proteome</keyword>
<dbReference type="EMBL" id="JACHMK010000001">
    <property type="protein sequence ID" value="MBB6333661.1"/>
    <property type="molecule type" value="Genomic_DNA"/>
</dbReference>
<evidence type="ECO:0000313" key="1">
    <source>
        <dbReference type="EMBL" id="MBB6333661.1"/>
    </source>
</evidence>
<gene>
    <name evidence="1" type="ORF">HD592_000226</name>
</gene>
<reference evidence="1" key="1">
    <citation type="submission" date="2020-08" db="EMBL/GenBank/DDBJ databases">
        <title>Sequencing the genomes of 1000 actinobacteria strains.</title>
        <authorList>
            <person name="Klenk H.-P."/>
        </authorList>
    </citation>
    <scope>NUCLEOTIDE SEQUENCE</scope>
    <source>
        <strain evidence="1">DSM 10695</strain>
    </source>
</reference>
<protein>
    <submittedName>
        <fullName evidence="1">Uncharacterized protein</fullName>
    </submittedName>
</protein>